<dbReference type="Proteomes" id="UP000887116">
    <property type="component" value="Unassembled WGS sequence"/>
</dbReference>
<proteinExistence type="predicted"/>
<accession>A0A8X6J471</accession>
<protein>
    <submittedName>
        <fullName evidence="1">Uncharacterized protein</fullName>
    </submittedName>
</protein>
<dbReference type="AlphaFoldDB" id="A0A8X6J471"/>
<name>A0A8X6J471_TRICU</name>
<organism evidence="1 2">
    <name type="scientific">Trichonephila clavata</name>
    <name type="common">Joro spider</name>
    <name type="synonym">Nephila clavata</name>
    <dbReference type="NCBI Taxonomy" id="2740835"/>
    <lineage>
        <taxon>Eukaryota</taxon>
        <taxon>Metazoa</taxon>
        <taxon>Ecdysozoa</taxon>
        <taxon>Arthropoda</taxon>
        <taxon>Chelicerata</taxon>
        <taxon>Arachnida</taxon>
        <taxon>Araneae</taxon>
        <taxon>Araneomorphae</taxon>
        <taxon>Entelegynae</taxon>
        <taxon>Araneoidea</taxon>
        <taxon>Nephilidae</taxon>
        <taxon>Trichonephila</taxon>
    </lineage>
</organism>
<evidence type="ECO:0000313" key="1">
    <source>
        <dbReference type="EMBL" id="GFQ90825.1"/>
    </source>
</evidence>
<sequence>MDSRGKSLKPSSLTIIRSELDQVHWPISGDLAGFWRILKSHGVLLFGRVEWTILDAKDESKISKYDMVVL</sequence>
<evidence type="ECO:0000313" key="2">
    <source>
        <dbReference type="Proteomes" id="UP000887116"/>
    </source>
</evidence>
<keyword evidence="2" id="KW-1185">Reference proteome</keyword>
<dbReference type="EMBL" id="BMAO01023772">
    <property type="protein sequence ID" value="GFQ90825.1"/>
    <property type="molecule type" value="Genomic_DNA"/>
</dbReference>
<comment type="caution">
    <text evidence="1">The sequence shown here is derived from an EMBL/GenBank/DDBJ whole genome shotgun (WGS) entry which is preliminary data.</text>
</comment>
<reference evidence="1" key="1">
    <citation type="submission" date="2020-07" db="EMBL/GenBank/DDBJ databases">
        <title>Multicomponent nature underlies the extraordinary mechanical properties of spider dragline silk.</title>
        <authorList>
            <person name="Kono N."/>
            <person name="Nakamura H."/>
            <person name="Mori M."/>
            <person name="Yoshida Y."/>
            <person name="Ohtoshi R."/>
            <person name="Malay A.D."/>
            <person name="Moran D.A.P."/>
            <person name="Tomita M."/>
            <person name="Numata K."/>
            <person name="Arakawa K."/>
        </authorList>
    </citation>
    <scope>NUCLEOTIDE SEQUENCE</scope>
</reference>
<gene>
    <name evidence="1" type="ORF">TNCT_121821</name>
</gene>